<gene>
    <name evidence="3" type="ORF">E4T21_09290</name>
</gene>
<dbReference type="Proteomes" id="UP000324285">
    <property type="component" value="Chromosome"/>
</dbReference>
<dbReference type="InterPro" id="IPR040561">
    <property type="entry name" value="LPD38"/>
</dbReference>
<sequence>MDRLSPELRRRADTSSVATGISHVLNNTVGAIGDPDKNPLALSPVQVDHLIQGYFGQVGAWVTGVADTGWQAASGEEQPAKRWYEYQPIRRFYKNLGDEDRYTKYGTVFYEGLREAGRAYSDVKELREMGRLADAAELVKDKQGMLALRPVLNRAQRRLGTLNKQIDFIRKSALSSEEKRQRIDRLQAIKNQVQRALGEHVLEVRAAS</sequence>
<keyword evidence="4" id="KW-1185">Reference proteome</keyword>
<dbReference type="EMBL" id="CP038437">
    <property type="protein sequence ID" value="QEM81719.1"/>
    <property type="molecule type" value="Genomic_DNA"/>
</dbReference>
<name>A0A5C1NIY2_9GAMM</name>
<dbReference type="KEGG" id="hbh:E4T21_09290"/>
<feature type="domain" description="Large polyvalent protein associated" evidence="2">
    <location>
        <begin position="1"/>
        <end position="87"/>
    </location>
</feature>
<dbReference type="AlphaFoldDB" id="A0A5C1NIY2"/>
<organism evidence="3 4">
    <name type="scientific">Halomonas binhaiensis</name>
    <dbReference type="NCBI Taxonomy" id="2562282"/>
    <lineage>
        <taxon>Bacteria</taxon>
        <taxon>Pseudomonadati</taxon>
        <taxon>Pseudomonadota</taxon>
        <taxon>Gammaproteobacteria</taxon>
        <taxon>Oceanospirillales</taxon>
        <taxon>Halomonadaceae</taxon>
        <taxon>Halomonas</taxon>
    </lineage>
</organism>
<dbReference type="OrthoDB" id="343736at2"/>
<dbReference type="Pfam" id="PF18857">
    <property type="entry name" value="LPD38"/>
    <property type="match status" value="1"/>
</dbReference>
<proteinExistence type="predicted"/>
<dbReference type="RefSeq" id="WP_149284730.1">
    <property type="nucleotide sequence ID" value="NZ_CP038437.2"/>
</dbReference>
<reference evidence="3" key="1">
    <citation type="submission" date="2021-02" db="EMBL/GenBank/DDBJ databases">
        <title>Strain Y2R2, a novel species of the genus Halomonas.</title>
        <authorList>
            <person name="Huang H."/>
        </authorList>
    </citation>
    <scope>NUCLEOTIDE SEQUENCE</scope>
    <source>
        <strain evidence="3">Y2R2</strain>
    </source>
</reference>
<keyword evidence="1" id="KW-0175">Coiled coil</keyword>
<evidence type="ECO:0000256" key="1">
    <source>
        <dbReference type="SAM" id="Coils"/>
    </source>
</evidence>
<protein>
    <recommendedName>
        <fullName evidence="2">Large polyvalent protein associated domain-containing protein</fullName>
    </recommendedName>
</protein>
<feature type="coiled-coil region" evidence="1">
    <location>
        <begin position="152"/>
        <end position="196"/>
    </location>
</feature>
<evidence type="ECO:0000313" key="3">
    <source>
        <dbReference type="EMBL" id="QEM81719.1"/>
    </source>
</evidence>
<accession>A0A5C1NIY2</accession>
<evidence type="ECO:0000313" key="4">
    <source>
        <dbReference type="Proteomes" id="UP000324285"/>
    </source>
</evidence>
<evidence type="ECO:0000259" key="2">
    <source>
        <dbReference type="Pfam" id="PF18857"/>
    </source>
</evidence>